<feature type="transmembrane region" description="Helical" evidence="6">
    <location>
        <begin position="40"/>
        <end position="58"/>
    </location>
</feature>
<keyword evidence="3 6" id="KW-0812">Transmembrane</keyword>
<feature type="transmembrane region" description="Helical" evidence="6">
    <location>
        <begin position="70"/>
        <end position="91"/>
    </location>
</feature>
<evidence type="ECO:0000313" key="8">
    <source>
        <dbReference type="EMBL" id="RXK14491.1"/>
    </source>
</evidence>
<evidence type="ECO:0000256" key="2">
    <source>
        <dbReference type="ARBA" id="ARBA00022475"/>
    </source>
</evidence>
<comment type="caution">
    <text evidence="8">The sequence shown here is derived from an EMBL/GenBank/DDBJ whole genome shotgun (WGS) entry which is preliminary data.</text>
</comment>
<comment type="subcellular location">
    <subcellularLocation>
        <location evidence="1">Cell membrane</location>
        <topology evidence="1">Multi-pass membrane protein</topology>
    </subcellularLocation>
</comment>
<evidence type="ECO:0000256" key="6">
    <source>
        <dbReference type="SAM" id="Phobius"/>
    </source>
</evidence>
<protein>
    <submittedName>
        <fullName evidence="8">EamA family transporter</fullName>
    </submittedName>
</protein>
<dbReference type="Proteomes" id="UP000289718">
    <property type="component" value="Unassembled WGS sequence"/>
</dbReference>
<feature type="domain" description="EamA" evidence="7">
    <location>
        <begin position="11"/>
        <end position="142"/>
    </location>
</feature>
<organism evidence="8 9">
    <name type="scientific">Halarcobacter mediterraneus</name>
    <dbReference type="NCBI Taxonomy" id="2023153"/>
    <lineage>
        <taxon>Bacteria</taxon>
        <taxon>Pseudomonadati</taxon>
        <taxon>Campylobacterota</taxon>
        <taxon>Epsilonproteobacteria</taxon>
        <taxon>Campylobacterales</taxon>
        <taxon>Arcobacteraceae</taxon>
        <taxon>Halarcobacter</taxon>
    </lineage>
</organism>
<accession>A0A4Q1B2A7</accession>
<feature type="transmembrane region" description="Helical" evidence="6">
    <location>
        <begin position="184"/>
        <end position="205"/>
    </location>
</feature>
<name>A0A4Q1B2A7_9BACT</name>
<evidence type="ECO:0000256" key="5">
    <source>
        <dbReference type="ARBA" id="ARBA00023136"/>
    </source>
</evidence>
<proteinExistence type="predicted"/>
<feature type="domain" description="EamA" evidence="7">
    <location>
        <begin position="162"/>
        <end position="290"/>
    </location>
</feature>
<dbReference type="InterPro" id="IPR037185">
    <property type="entry name" value="EmrE-like"/>
</dbReference>
<keyword evidence="5 6" id="KW-0472">Membrane</keyword>
<dbReference type="OrthoDB" id="9782878at2"/>
<feature type="transmembrane region" description="Helical" evidence="6">
    <location>
        <begin position="97"/>
        <end position="116"/>
    </location>
</feature>
<feature type="transmembrane region" description="Helical" evidence="6">
    <location>
        <begin position="128"/>
        <end position="146"/>
    </location>
</feature>
<evidence type="ECO:0000256" key="4">
    <source>
        <dbReference type="ARBA" id="ARBA00022989"/>
    </source>
</evidence>
<keyword evidence="4 6" id="KW-1133">Transmembrane helix</keyword>
<dbReference type="AlphaFoldDB" id="A0A4Q1B2A7"/>
<reference evidence="8 9" key="1">
    <citation type="submission" date="2017-09" db="EMBL/GenBank/DDBJ databases">
        <title>Genomics of the genus Arcobacter.</title>
        <authorList>
            <person name="Perez-Cataluna A."/>
            <person name="Figueras M.J."/>
            <person name="Salas-Masso N."/>
        </authorList>
    </citation>
    <scope>NUCLEOTIDE SEQUENCE [LARGE SCALE GENOMIC DNA]</scope>
    <source>
        <strain evidence="8 9">F156-34</strain>
    </source>
</reference>
<keyword evidence="2" id="KW-1003">Cell membrane</keyword>
<evidence type="ECO:0000313" key="9">
    <source>
        <dbReference type="Proteomes" id="UP000289718"/>
    </source>
</evidence>
<dbReference type="InterPro" id="IPR050638">
    <property type="entry name" value="AA-Vitamin_Transporters"/>
</dbReference>
<feature type="transmembrane region" description="Helical" evidence="6">
    <location>
        <begin position="273"/>
        <end position="290"/>
    </location>
</feature>
<feature type="transmembrane region" description="Helical" evidence="6">
    <location>
        <begin position="217"/>
        <end position="238"/>
    </location>
</feature>
<sequence>MTQSENKTKYFIGMIVAMLIWGMAWTSGKAAAEHSNAEVAAFWRYAISFITVIPIIFYMKTSFKADKLGVFYMVLAGALIAFFNYLFFAGLSHGQAGYGGTLVTAISPILTYLMSLTIFKTQITTKQILALSVGIFGAIILLKIPFEGLGFLNVDSSYFLECAVVWSIVTIIAQKAAQRGVDPMFYTLVVFGVTGLINMFFALPFHPFVLNNFDSIFWWNILFIGIFAGTFSTALFFISASKIGAHQTGVFMFIVPVGAIISSWIIYGEEIMLSTIVGCALSFVAVLLFNSRRGLRKKAQII</sequence>
<evidence type="ECO:0000259" key="7">
    <source>
        <dbReference type="Pfam" id="PF00892"/>
    </source>
</evidence>
<dbReference type="SUPFAM" id="SSF103481">
    <property type="entry name" value="Multidrug resistance efflux transporter EmrE"/>
    <property type="match status" value="2"/>
</dbReference>
<evidence type="ECO:0000256" key="3">
    <source>
        <dbReference type="ARBA" id="ARBA00022692"/>
    </source>
</evidence>
<dbReference type="InterPro" id="IPR000620">
    <property type="entry name" value="EamA_dom"/>
</dbReference>
<feature type="transmembrane region" description="Helical" evidence="6">
    <location>
        <begin position="250"/>
        <end position="267"/>
    </location>
</feature>
<dbReference type="EMBL" id="NXIE01000001">
    <property type="protein sequence ID" value="RXK14491.1"/>
    <property type="molecule type" value="Genomic_DNA"/>
</dbReference>
<dbReference type="RefSeq" id="WP_129060631.1">
    <property type="nucleotide sequence ID" value="NZ_NXIE01000001.1"/>
</dbReference>
<dbReference type="PANTHER" id="PTHR32322">
    <property type="entry name" value="INNER MEMBRANE TRANSPORTER"/>
    <property type="match status" value="1"/>
</dbReference>
<dbReference type="GO" id="GO:0005886">
    <property type="term" value="C:plasma membrane"/>
    <property type="evidence" value="ECO:0007669"/>
    <property type="project" value="UniProtKB-SubCell"/>
</dbReference>
<dbReference type="Pfam" id="PF00892">
    <property type="entry name" value="EamA"/>
    <property type="match status" value="2"/>
</dbReference>
<evidence type="ECO:0000256" key="1">
    <source>
        <dbReference type="ARBA" id="ARBA00004651"/>
    </source>
</evidence>
<feature type="transmembrane region" description="Helical" evidence="6">
    <location>
        <begin position="10"/>
        <end position="28"/>
    </location>
</feature>
<dbReference type="PANTHER" id="PTHR32322:SF18">
    <property type="entry name" value="S-ADENOSYLMETHIONINE_S-ADENOSYLHOMOCYSTEINE TRANSPORTER"/>
    <property type="match status" value="1"/>
</dbReference>
<keyword evidence="9" id="KW-1185">Reference proteome</keyword>
<gene>
    <name evidence="8" type="ORF">CP965_03310</name>
</gene>